<dbReference type="InterPro" id="IPR027450">
    <property type="entry name" value="AlkB-like"/>
</dbReference>
<evidence type="ECO:0000256" key="1">
    <source>
        <dbReference type="PIRSR" id="PIRSR632852-1"/>
    </source>
</evidence>
<feature type="compositionally biased region" description="Polar residues" evidence="2">
    <location>
        <begin position="275"/>
        <end position="291"/>
    </location>
</feature>
<feature type="binding site" evidence="1">
    <location>
        <position position="977"/>
    </location>
    <ligand>
        <name>2-oxoglutarate</name>
        <dbReference type="ChEBI" id="CHEBI:16810"/>
    </ligand>
</feature>
<dbReference type="GO" id="GO:0051747">
    <property type="term" value="F:cytosine C-5 DNA demethylase activity"/>
    <property type="evidence" value="ECO:0007669"/>
    <property type="project" value="TreeGrafter"/>
</dbReference>
<dbReference type="Pfam" id="PF13532">
    <property type="entry name" value="2OG-FeII_Oxy_2"/>
    <property type="match status" value="1"/>
</dbReference>
<feature type="compositionally biased region" description="Basic residues" evidence="2">
    <location>
        <begin position="320"/>
        <end position="332"/>
    </location>
</feature>
<name>A0A0B7FSW2_THACB</name>
<dbReference type="Proteomes" id="UP000059188">
    <property type="component" value="Unassembled WGS sequence"/>
</dbReference>
<dbReference type="Gene3D" id="2.60.120.590">
    <property type="entry name" value="Alpha-ketoglutarate-dependent dioxygenase AlkB-like"/>
    <property type="match status" value="1"/>
</dbReference>
<evidence type="ECO:0000259" key="3">
    <source>
        <dbReference type="Pfam" id="PF13532"/>
    </source>
</evidence>
<dbReference type="STRING" id="1108050.A0A0B7FSW2"/>
<evidence type="ECO:0000313" key="4">
    <source>
        <dbReference type="EMBL" id="CEL61036.1"/>
    </source>
</evidence>
<feature type="binding site" evidence="1">
    <location>
        <position position="980"/>
    </location>
    <ligand>
        <name>substrate</name>
    </ligand>
</feature>
<accession>A0A0B7FSW2</accession>
<feature type="region of interest" description="Disordered" evidence="2">
    <location>
        <begin position="178"/>
        <end position="346"/>
    </location>
</feature>
<feature type="compositionally biased region" description="Polar residues" evidence="2">
    <location>
        <begin position="238"/>
        <end position="250"/>
    </location>
</feature>
<evidence type="ECO:0000313" key="5">
    <source>
        <dbReference type="Proteomes" id="UP000059188"/>
    </source>
</evidence>
<feature type="binding site" evidence="1">
    <location>
        <position position="1059"/>
    </location>
    <ligand>
        <name>2-oxoglutarate</name>
        <dbReference type="ChEBI" id="CHEBI:16810"/>
    </ligand>
</feature>
<dbReference type="OrthoDB" id="2163491at2759"/>
<dbReference type="PANTHER" id="PTHR31573:SF4">
    <property type="entry name" value="FE2OG DIOXYGENASE DOMAIN-CONTAINING PROTEIN"/>
    <property type="match status" value="1"/>
</dbReference>
<feature type="compositionally biased region" description="Polar residues" evidence="2">
    <location>
        <begin position="208"/>
        <end position="221"/>
    </location>
</feature>
<dbReference type="InterPro" id="IPR037151">
    <property type="entry name" value="AlkB-like_sf"/>
</dbReference>
<feature type="compositionally biased region" description="Basic residues" evidence="2">
    <location>
        <begin position="195"/>
        <end position="207"/>
    </location>
</feature>
<organism evidence="4 5">
    <name type="scientific">Thanatephorus cucumeris (strain AG1-IB / isolate 7/3/14)</name>
    <name type="common">Lettuce bottom rot fungus</name>
    <name type="synonym">Rhizoctonia solani</name>
    <dbReference type="NCBI Taxonomy" id="1108050"/>
    <lineage>
        <taxon>Eukaryota</taxon>
        <taxon>Fungi</taxon>
        <taxon>Dikarya</taxon>
        <taxon>Basidiomycota</taxon>
        <taxon>Agaricomycotina</taxon>
        <taxon>Agaricomycetes</taxon>
        <taxon>Cantharellales</taxon>
        <taxon>Ceratobasidiaceae</taxon>
        <taxon>Rhizoctonia</taxon>
        <taxon>Rhizoctonia solani AG-1</taxon>
    </lineage>
</organism>
<dbReference type="SUPFAM" id="SSF51197">
    <property type="entry name" value="Clavaminate synthase-like"/>
    <property type="match status" value="1"/>
</dbReference>
<gene>
    <name evidence="4" type="ORF">RSOLAG1IB_04276</name>
</gene>
<reference evidence="4 5" key="1">
    <citation type="submission" date="2014-11" db="EMBL/GenBank/DDBJ databases">
        <authorList>
            <person name="Wibberg Daniel"/>
        </authorList>
    </citation>
    <scope>NUCLEOTIDE SEQUENCE [LARGE SCALE GENOMIC DNA]</scope>
    <source>
        <strain evidence="4">Rhizoctonia solani AG1-IB 7/3/14</strain>
    </source>
</reference>
<sequence>MDGGECAHSNATVPTAKETWSELSLEKLIRLKPGLLKVFIDNKAHRSSSDRCAMFCRAMKEGSSRDDIEAEQLLRAWFDMAHTGSSDDDSSPEISLASGGQVDKIDRERYSVFFRVQRPLVEVLDGAPQALNDYRKKLGLTPVDSDHPSLIPPELSDAYNDLIVLSVPTARRDIVARRVSARTRRGNKAGELRKPRALRRGLSKGKNKSGSLTMPRQNQVSEAALERNEEDGAWVDVSNETIQPKQTDSPTESESEDGVDIYQPKTKTGNKTKRGSTSDVGQTQTRRSSTRIALGLSLRPQGTLPTQTRQEFGPIPAPKARSKRKRRQKHKAGSAAREPKLDTPVSSGLQLSGLYPVIEALGNKGGVQARRIYTDVKLPPIGHLSLHGSGQVAASARPPLTDEAPLPPPFINNYLPFGPSLYATAPPSIPNALLINDHPAITMRSVEAQRPIWDDSYLTRYVRIPVWAKSRQELCELPYFKSMQGGVYTRGNTVYGYLLGRFPSPRDGWFHRGRLIISHGGGKNVMDEGESDLHRVRHQLGDDQLESDKSVRALLTAYRMFRPIVILAEADYGPLQEFNLKQGYAEGANYYVLGHYAIVAAWAEHEEFITQGFGSIHTRWKFAFQYIEGNQGPPWWLQPPGTALSLPEPPAIDANMRTVGRRRNFGSIVSGDRKRVSEVTANSFTSAPSIECRECRTLSPYVYALFPVCLNPDCSSFWKHHGIPVPQINLAFNPDFLVLRGLPEQLNEIPYPIVPEYPDWQHRRNGESIFNRHYWAGACCHQCGRVSCRQKWQCWECLTCGLKRDESRPQTYDSSCLLGPMDCETQGGGVFSPHDMKCTSRVVQYHDGYRLALYYELPDNVGRIVHVLNNPNVTQVANRLFQQYQEDASTMNMFQRHAMKTHGVKGELYAQHYSHNAGAPYKYIAEAISTPFEYCPQSVVGAKDHIQYLCAPALDKSVNFNEVLSVAYAEGQEMNFHSDDEPGLGPVVAGLTLGSHAEMLFRYHIACKKNLIYKNGPFRPSEARTSDDMDSNDRVLQIALSHGDLLIMDGAEIQKQYEHAVFVRDTDMVRFAATARLIDPRPRASTTVHENGDRRA</sequence>
<feature type="binding site" evidence="1">
    <location>
        <position position="968"/>
    </location>
    <ligand>
        <name>2-oxoglutarate</name>
        <dbReference type="ChEBI" id="CHEBI:16810"/>
    </ligand>
</feature>
<dbReference type="PANTHER" id="PTHR31573">
    <property type="entry name" value="ALPHA-KETOGLUTARATE-DEPENDENT DIOXYGENASE ALKB HOMOLOG 2"/>
    <property type="match status" value="1"/>
</dbReference>
<dbReference type="AlphaFoldDB" id="A0A0B7FSW2"/>
<proteinExistence type="predicted"/>
<keyword evidence="5" id="KW-1185">Reference proteome</keyword>
<evidence type="ECO:0000256" key="2">
    <source>
        <dbReference type="SAM" id="MobiDB-lite"/>
    </source>
</evidence>
<dbReference type="GO" id="GO:0006307">
    <property type="term" value="P:DNA alkylation repair"/>
    <property type="evidence" value="ECO:0007669"/>
    <property type="project" value="TreeGrafter"/>
</dbReference>
<protein>
    <recommendedName>
        <fullName evidence="3">Alpha-ketoglutarate-dependent dioxygenase AlkB-like domain-containing protein</fullName>
    </recommendedName>
</protein>
<feature type="domain" description="Alpha-ketoglutarate-dependent dioxygenase AlkB-like" evidence="3">
    <location>
        <begin position="866"/>
        <end position="1065"/>
    </location>
</feature>
<dbReference type="InterPro" id="IPR032852">
    <property type="entry name" value="ALKBH2"/>
</dbReference>
<dbReference type="GO" id="GO:0008198">
    <property type="term" value="F:ferrous iron binding"/>
    <property type="evidence" value="ECO:0007669"/>
    <property type="project" value="TreeGrafter"/>
</dbReference>
<dbReference type="GO" id="GO:0035516">
    <property type="term" value="F:broad specificity oxidative DNA demethylase activity"/>
    <property type="evidence" value="ECO:0007669"/>
    <property type="project" value="TreeGrafter"/>
</dbReference>
<dbReference type="EMBL" id="LN679104">
    <property type="protein sequence ID" value="CEL61036.1"/>
    <property type="molecule type" value="Genomic_DNA"/>
</dbReference>